<accession>A0A6D2IJ27</accession>
<feature type="domain" description="DC1" evidence="2">
    <location>
        <begin position="207"/>
        <end position="255"/>
    </location>
</feature>
<dbReference type="InterPro" id="IPR053192">
    <property type="entry name" value="Vacuole_Formation_Reg"/>
</dbReference>
<dbReference type="InterPro" id="IPR054483">
    <property type="entry name" value="DC1-like_CT"/>
</dbReference>
<sequence>MDAPPRCPRSDPVHPHSLCRQDNPPLRECCWCGPDAQEFVDGGWHYSCDICDLVFHDDCNIFLPGIRHPYHLNHFLYLTFEYADMEFKPCRNQDEFNEAHNKLQSASPESLKSCDWCGKDLGVLYYRCLVCGFSLDDSCIKEDPLFTITNPKSHQHSLTLFPRPLLVRCSACGLGDHKQDPGYLCLPCNYVVHKTCIDLPRVIKLTRHPHRLSYIPYLPPPAKRSCGVCRRNVDVKHGMFSCNKGCSYAIHSKCATHKDIWDGIDLEDVPEEPLEDLAPFEEVGYNLIKHFSHEHPLKLDAEGLAHDGSKECQACCRPVELDGFYSCTILDCDFFLHAPCANFPKKKEHPVHKHPLMLQPAERNDRNCCLACTRVYTGFSYACFQSSCTYNDDDSEDDDSIFKEMFDDDDNIFNIFQDDDDDEDIDKDDDNDHIFRMDVRCASVSEPFEHKVHPHPLFLFSGRDSSSTCGICRERGKSIFTLTCNDCKYIMCFKCATIPVVIRYKHDEHLLTLSGGEDSSDPYWCEKCERKIDPKKWFYTCDKCCTTLHIDCLFGDSSYIKLGWSMDVGDDDDDDDDGLIFISNNGNSRPTCDQCGVRCQSRGYFTVEDVCLCSIKCMSNFSE</sequence>
<feature type="domain" description="DC1" evidence="2">
    <location>
        <begin position="452"/>
        <end position="496"/>
    </location>
</feature>
<protein>
    <recommendedName>
        <fullName evidence="6">Phorbol-ester/DAG-type domain-containing protein</fullName>
    </recommendedName>
</protein>
<evidence type="ECO:0008006" key="6">
    <source>
        <dbReference type="Google" id="ProtNLM"/>
    </source>
</evidence>
<dbReference type="EMBL" id="CACVBM020001052">
    <property type="protein sequence ID" value="CAA7026631.1"/>
    <property type="molecule type" value="Genomic_DNA"/>
</dbReference>
<dbReference type="AlphaFoldDB" id="A0A6D2IJ27"/>
<feature type="domain" description="DC1" evidence="2">
    <location>
        <begin position="505"/>
        <end position="552"/>
    </location>
</feature>
<proteinExistence type="predicted"/>
<dbReference type="Pfam" id="PF03107">
    <property type="entry name" value="C1_2"/>
    <property type="match status" value="5"/>
</dbReference>
<dbReference type="Pfam" id="PF22926">
    <property type="entry name" value="C1-like_CT"/>
    <property type="match status" value="1"/>
</dbReference>
<feature type="domain" description="DC1" evidence="2">
    <location>
        <begin position="291"/>
        <end position="341"/>
    </location>
</feature>
<keyword evidence="1" id="KW-0677">Repeat</keyword>
<name>A0A6D2IJ27_9BRAS</name>
<evidence type="ECO:0000313" key="5">
    <source>
        <dbReference type="Proteomes" id="UP000467841"/>
    </source>
</evidence>
<comment type="caution">
    <text evidence="4">The sequence shown here is derived from an EMBL/GenBank/DDBJ whole genome shotgun (WGS) entry which is preliminary data.</text>
</comment>
<feature type="domain" description="DC1-like C-terminal" evidence="3">
    <location>
        <begin position="582"/>
        <end position="618"/>
    </location>
</feature>
<keyword evidence="5" id="KW-1185">Reference proteome</keyword>
<evidence type="ECO:0000259" key="3">
    <source>
        <dbReference type="Pfam" id="PF22926"/>
    </source>
</evidence>
<dbReference type="InterPro" id="IPR004146">
    <property type="entry name" value="DC1"/>
</dbReference>
<dbReference type="PANTHER" id="PTHR32410">
    <property type="entry name" value="CYSTEINE/HISTIDINE-RICH C1 DOMAIN FAMILY PROTEIN"/>
    <property type="match status" value="1"/>
</dbReference>
<dbReference type="OrthoDB" id="1250449at2759"/>
<dbReference type="Proteomes" id="UP000467841">
    <property type="component" value="Unassembled WGS sequence"/>
</dbReference>
<evidence type="ECO:0000313" key="4">
    <source>
        <dbReference type="EMBL" id="CAA7026631.1"/>
    </source>
</evidence>
<reference evidence="4" key="1">
    <citation type="submission" date="2020-01" db="EMBL/GenBank/DDBJ databases">
        <authorList>
            <person name="Mishra B."/>
        </authorList>
    </citation>
    <scope>NUCLEOTIDE SEQUENCE [LARGE SCALE GENOMIC DNA]</scope>
</reference>
<organism evidence="4 5">
    <name type="scientific">Microthlaspi erraticum</name>
    <dbReference type="NCBI Taxonomy" id="1685480"/>
    <lineage>
        <taxon>Eukaryota</taxon>
        <taxon>Viridiplantae</taxon>
        <taxon>Streptophyta</taxon>
        <taxon>Embryophyta</taxon>
        <taxon>Tracheophyta</taxon>
        <taxon>Spermatophyta</taxon>
        <taxon>Magnoliopsida</taxon>
        <taxon>eudicotyledons</taxon>
        <taxon>Gunneridae</taxon>
        <taxon>Pentapetalae</taxon>
        <taxon>rosids</taxon>
        <taxon>malvids</taxon>
        <taxon>Brassicales</taxon>
        <taxon>Brassicaceae</taxon>
        <taxon>Coluteocarpeae</taxon>
        <taxon>Microthlaspi</taxon>
    </lineage>
</organism>
<dbReference type="InterPro" id="IPR046349">
    <property type="entry name" value="C1-like_sf"/>
</dbReference>
<gene>
    <name evidence="4" type="ORF">MERR_LOCUS13866</name>
</gene>
<dbReference type="PANTHER" id="PTHR32410:SF168">
    <property type="entry name" value="CYSTEINE_HISTIDINE-RICH C1 DOMAIN FAMILY PROTEIN"/>
    <property type="match status" value="1"/>
</dbReference>
<evidence type="ECO:0000256" key="1">
    <source>
        <dbReference type="ARBA" id="ARBA00022737"/>
    </source>
</evidence>
<dbReference type="SUPFAM" id="SSF57889">
    <property type="entry name" value="Cysteine-rich domain"/>
    <property type="match status" value="5"/>
</dbReference>
<evidence type="ECO:0000259" key="2">
    <source>
        <dbReference type="Pfam" id="PF03107"/>
    </source>
</evidence>
<feature type="domain" description="DC1" evidence="2">
    <location>
        <begin position="152"/>
        <end position="197"/>
    </location>
</feature>